<reference evidence="2" key="1">
    <citation type="submission" date="2018-11" db="EMBL/GenBank/DDBJ databases">
        <authorList>
            <consortium name="Pathogen Informatics"/>
        </authorList>
    </citation>
    <scope>NUCLEOTIDE SEQUENCE</scope>
</reference>
<sequence>MYCYYTDSSSSSGGDRAEVPVKPTYPDRRSVKVLRLRPLLRTEDVGAGGGHIVSRALVIHHREGDVDELPSDAVFRHDGDWVLFGRGALRLEEGRPVRPRFVAQPPRLRLGLRMRVPLCFRWACPARLRVPGPRIRFKCLLGALVGCCRGCRRRKSVHRIGEVELVERNERSDKPVLSEATTSGAFGVRQNWWAKETLD</sequence>
<gene>
    <name evidence="2" type="ORF">PXEA_LOCUS32116</name>
</gene>
<evidence type="ECO:0000313" key="3">
    <source>
        <dbReference type="Proteomes" id="UP000784294"/>
    </source>
</evidence>
<proteinExistence type="predicted"/>
<protein>
    <submittedName>
        <fullName evidence="2">Uncharacterized protein</fullName>
    </submittedName>
</protein>
<evidence type="ECO:0000313" key="2">
    <source>
        <dbReference type="EMBL" id="VEL38676.1"/>
    </source>
</evidence>
<accession>A0A448XKD1</accession>
<comment type="caution">
    <text evidence="2">The sequence shown here is derived from an EMBL/GenBank/DDBJ whole genome shotgun (WGS) entry which is preliminary data.</text>
</comment>
<keyword evidence="3" id="KW-1185">Reference proteome</keyword>
<feature type="region of interest" description="Disordered" evidence="1">
    <location>
        <begin position="1"/>
        <end position="22"/>
    </location>
</feature>
<dbReference type="Proteomes" id="UP000784294">
    <property type="component" value="Unassembled WGS sequence"/>
</dbReference>
<organism evidence="2 3">
    <name type="scientific">Protopolystoma xenopodis</name>
    <dbReference type="NCBI Taxonomy" id="117903"/>
    <lineage>
        <taxon>Eukaryota</taxon>
        <taxon>Metazoa</taxon>
        <taxon>Spiralia</taxon>
        <taxon>Lophotrochozoa</taxon>
        <taxon>Platyhelminthes</taxon>
        <taxon>Monogenea</taxon>
        <taxon>Polyopisthocotylea</taxon>
        <taxon>Polystomatidea</taxon>
        <taxon>Polystomatidae</taxon>
        <taxon>Protopolystoma</taxon>
    </lineage>
</organism>
<dbReference type="EMBL" id="CAAALY010258634">
    <property type="protein sequence ID" value="VEL38676.1"/>
    <property type="molecule type" value="Genomic_DNA"/>
</dbReference>
<dbReference type="AlphaFoldDB" id="A0A448XKD1"/>
<evidence type="ECO:0000256" key="1">
    <source>
        <dbReference type="SAM" id="MobiDB-lite"/>
    </source>
</evidence>
<name>A0A448XKD1_9PLAT</name>